<keyword evidence="4 5" id="KW-0472">Membrane</keyword>
<feature type="transmembrane region" description="Helical" evidence="5">
    <location>
        <begin position="35"/>
        <end position="50"/>
    </location>
</feature>
<protein>
    <submittedName>
        <fullName evidence="7">O-antigen ligase family protein</fullName>
    </submittedName>
</protein>
<dbReference type="InterPro" id="IPR051533">
    <property type="entry name" value="WaaL-like"/>
</dbReference>
<feature type="transmembrane region" description="Helical" evidence="5">
    <location>
        <begin position="93"/>
        <end position="109"/>
    </location>
</feature>
<evidence type="ECO:0000256" key="3">
    <source>
        <dbReference type="ARBA" id="ARBA00022989"/>
    </source>
</evidence>
<proteinExistence type="predicted"/>
<evidence type="ECO:0000256" key="5">
    <source>
        <dbReference type="SAM" id="Phobius"/>
    </source>
</evidence>
<feature type="transmembrane region" description="Helical" evidence="5">
    <location>
        <begin position="71"/>
        <end position="87"/>
    </location>
</feature>
<dbReference type="EMBL" id="JACWEZ010000001">
    <property type="protein sequence ID" value="MBD1221300.1"/>
    <property type="molecule type" value="Genomic_DNA"/>
</dbReference>
<dbReference type="GO" id="GO:0016874">
    <property type="term" value="F:ligase activity"/>
    <property type="evidence" value="ECO:0007669"/>
    <property type="project" value="UniProtKB-KW"/>
</dbReference>
<keyword evidence="8" id="KW-1185">Reference proteome</keyword>
<dbReference type="RefSeq" id="WP_189776699.1">
    <property type="nucleotide sequence ID" value="NZ_JACWEZ010000001.1"/>
</dbReference>
<keyword evidence="7" id="KW-0436">Ligase</keyword>
<keyword evidence="2 5" id="KW-0812">Transmembrane</keyword>
<feature type="transmembrane region" description="Helical" evidence="5">
    <location>
        <begin position="186"/>
        <end position="203"/>
    </location>
</feature>
<comment type="caution">
    <text evidence="7">The sequence shown here is derived from an EMBL/GenBank/DDBJ whole genome shotgun (WGS) entry which is preliminary data.</text>
</comment>
<keyword evidence="3 5" id="KW-1133">Transmembrane helix</keyword>
<feature type="transmembrane region" description="Helical" evidence="5">
    <location>
        <begin position="161"/>
        <end position="179"/>
    </location>
</feature>
<accession>A0ABR7VJ79</accession>
<feature type="transmembrane region" description="Helical" evidence="5">
    <location>
        <begin position="323"/>
        <end position="345"/>
    </location>
</feature>
<sequence>MNKPYTKLDIFKKISLVLLLLPVYLGSYLSQEFNLPSLAFLVIILAPFYFQNLDKLIESFYNLTSVRSFKYLILLVAYSLISLIYSLNSSLGFSIIAIIILSVFVGVLFSQFKVMEIYKYIAWSGLTYTIILYLEIPHLFFNYFTESQRFAYYHGDISMNPNYYSVFLIFFIIYFLYSIIKSNSRFTRLINLLAFCLTVFFIFETQSRTGFVTVILILLFAFIIRKNMQTIIVSSLFVTFLLFVLLLNVNFNFESRLFEADVNNRDNNWKVAIEKYIESPQSILFGNGMGSSSIVIGESNNVYFAINEKGQRVADAHNMYIEYLLDVGIIGLILLCAYLIGLAVFNYKDSTYLNFLPSLLIIIVILLSGLAGNQTRSYHFMIMFSIVIANTIQRKKKLNKGDLKPK</sequence>
<dbReference type="Pfam" id="PF04932">
    <property type="entry name" value="Wzy_C"/>
    <property type="match status" value="1"/>
</dbReference>
<reference evidence="7 8" key="1">
    <citation type="submission" date="2020-09" db="EMBL/GenBank/DDBJ databases">
        <title>Draft Genome Sequences of Oil-Oxidizing Bacteria Halomonas titanicae, Marinobacter lutaoensis, and Virgibacillus halodenitrificans Isolated from Highly Saline Environments.</title>
        <authorList>
            <person name="Grouzdev D.S."/>
            <person name="Sokolova D.S."/>
            <person name="Semenova E.M."/>
            <person name="Borzenkov I.A."/>
            <person name="Bidzhieva S.K."/>
            <person name="Poltaraus A.B."/>
            <person name="Nazina T.N."/>
        </authorList>
    </citation>
    <scope>NUCLEOTIDE SEQUENCE [LARGE SCALE GENOMIC DNA]</scope>
    <source>
        <strain evidence="7 8">VKM B-3472D</strain>
    </source>
</reference>
<feature type="transmembrane region" description="Helical" evidence="5">
    <location>
        <begin position="121"/>
        <end position="141"/>
    </location>
</feature>
<dbReference type="InterPro" id="IPR007016">
    <property type="entry name" value="O-antigen_ligase-rel_domated"/>
</dbReference>
<organism evidence="7 8">
    <name type="scientific">Virgibacillus halodenitrificans</name>
    <name type="common">Bacillus halodenitrificans</name>
    <dbReference type="NCBI Taxonomy" id="1482"/>
    <lineage>
        <taxon>Bacteria</taxon>
        <taxon>Bacillati</taxon>
        <taxon>Bacillota</taxon>
        <taxon>Bacilli</taxon>
        <taxon>Bacillales</taxon>
        <taxon>Bacillaceae</taxon>
        <taxon>Virgibacillus</taxon>
    </lineage>
</organism>
<dbReference type="Proteomes" id="UP000621631">
    <property type="component" value="Unassembled WGS sequence"/>
</dbReference>
<evidence type="ECO:0000313" key="8">
    <source>
        <dbReference type="Proteomes" id="UP000621631"/>
    </source>
</evidence>
<evidence type="ECO:0000256" key="1">
    <source>
        <dbReference type="ARBA" id="ARBA00004141"/>
    </source>
</evidence>
<feature type="transmembrane region" description="Helical" evidence="5">
    <location>
        <begin position="377"/>
        <end position="393"/>
    </location>
</feature>
<evidence type="ECO:0000256" key="2">
    <source>
        <dbReference type="ARBA" id="ARBA00022692"/>
    </source>
</evidence>
<name>A0ABR7VJ79_VIRHA</name>
<comment type="subcellular location">
    <subcellularLocation>
        <location evidence="1">Membrane</location>
        <topology evidence="1">Multi-pass membrane protein</topology>
    </subcellularLocation>
</comment>
<evidence type="ECO:0000313" key="7">
    <source>
        <dbReference type="EMBL" id="MBD1221300.1"/>
    </source>
</evidence>
<evidence type="ECO:0000256" key="4">
    <source>
        <dbReference type="ARBA" id="ARBA00023136"/>
    </source>
</evidence>
<gene>
    <name evidence="7" type="ORF">IC602_01590</name>
</gene>
<feature type="transmembrane region" description="Helical" evidence="5">
    <location>
        <begin position="231"/>
        <end position="251"/>
    </location>
</feature>
<evidence type="ECO:0000259" key="6">
    <source>
        <dbReference type="Pfam" id="PF04932"/>
    </source>
</evidence>
<feature type="transmembrane region" description="Helical" evidence="5">
    <location>
        <begin position="209"/>
        <end position="224"/>
    </location>
</feature>
<dbReference type="PANTHER" id="PTHR37422:SF13">
    <property type="entry name" value="LIPOPOLYSACCHARIDE BIOSYNTHESIS PROTEIN PA4999-RELATED"/>
    <property type="match status" value="1"/>
</dbReference>
<dbReference type="PANTHER" id="PTHR37422">
    <property type="entry name" value="TEICHURONIC ACID BIOSYNTHESIS PROTEIN TUAE"/>
    <property type="match status" value="1"/>
</dbReference>
<feature type="domain" description="O-antigen ligase-related" evidence="6">
    <location>
        <begin position="194"/>
        <end position="335"/>
    </location>
</feature>
<feature type="transmembrane region" description="Helical" evidence="5">
    <location>
        <begin position="352"/>
        <end position="371"/>
    </location>
</feature>